<keyword evidence="3 6" id="KW-1133">Transmembrane helix</keyword>
<comment type="subcellular location">
    <subcellularLocation>
        <location evidence="1">Membrane</location>
        <topology evidence="1">Single-pass membrane protein</topology>
    </subcellularLocation>
</comment>
<protein>
    <submittedName>
        <fullName evidence="9">Protein FAM234A-like isoform X1</fullName>
    </submittedName>
</protein>
<dbReference type="KEGG" id="pmrn:116949631"/>
<name>A0AAJ7TU43_PETMA</name>
<evidence type="ECO:0000256" key="4">
    <source>
        <dbReference type="ARBA" id="ARBA00023136"/>
    </source>
</evidence>
<organism evidence="8 9">
    <name type="scientific">Petromyzon marinus</name>
    <name type="common">Sea lamprey</name>
    <dbReference type="NCBI Taxonomy" id="7757"/>
    <lineage>
        <taxon>Eukaryota</taxon>
        <taxon>Metazoa</taxon>
        <taxon>Chordata</taxon>
        <taxon>Craniata</taxon>
        <taxon>Vertebrata</taxon>
        <taxon>Cyclostomata</taxon>
        <taxon>Hyperoartia</taxon>
        <taxon>Petromyzontiformes</taxon>
        <taxon>Petromyzontidae</taxon>
        <taxon>Petromyzon</taxon>
    </lineage>
</organism>
<evidence type="ECO:0000313" key="8">
    <source>
        <dbReference type="Proteomes" id="UP001318040"/>
    </source>
</evidence>
<sequence length="730" mass="76325">MYIFLHDSYRATQHTCSSFALRVRDLPAAAMNTGKQGRGSGEYDPLAQVDSQESGDEEEDEEEDQDERIEGAAKQSRGNSKTNGSAVPRAMDTFNNNQQPLQAQVASVKDNDAAAKGPALDTASNVELRPLRSDEADANGPGDLQNPRQQQSGATRGDAESARGTADGKGPARNESRSGRMRTAAFIVALFVCVLSVLVFAFFIPCPVVMPPRAAWEVELPAHAETATALAMLRVNKDPTTDVIVMYRTLNGSGDAAARCVKAGFASGCTEVMAVSGVDGARLWRRPLHGRPSSLRCDGKHGGSKAEKGRCLLSGEIGPLRSVVADNGKDIWEAWTGAEDEAPRVLTPPLEVGDLDGDTTPDVLFWVAPSLTSSQNGSFLLLSGSSGKPIGSAVSHAIAPGEKPLPLRLLFTAHGAAFVLIASGWEVQALPLADIYLRAVSTASHSTVAPTLRTHAATWAGMADNLTGIVLVHRSSLGPIEAVVPIPVGAWRGHPALLVAAAGNVRLLNASGLETLWEVSVSRLLSLPVYGFFNNDSIPDILVEHELGQGLMQVSVLDGLSGSALWTAVLGASGSRAAGVSVLSVVGGGRDAFAFWGRGAPADSANGSGPAAQSPVHQLYLLHGEIAHLLIPLANSSGPVEGHAATLWDKEKDIGYAFVAAPSGGGGDGSDGDPPGALLRHFRFSDAFAAHAEPVPVPGMRGQPGTEAGEGLQEWLGHLQFQAVRGDDVM</sequence>
<feature type="compositionally biased region" description="Acidic residues" evidence="5">
    <location>
        <begin position="53"/>
        <end position="67"/>
    </location>
</feature>
<evidence type="ECO:0000256" key="3">
    <source>
        <dbReference type="ARBA" id="ARBA00022989"/>
    </source>
</evidence>
<dbReference type="InterPro" id="IPR045232">
    <property type="entry name" value="FAM234"/>
</dbReference>
<keyword evidence="2 6" id="KW-0812">Transmembrane</keyword>
<evidence type="ECO:0000313" key="9">
    <source>
        <dbReference type="RefSeq" id="XP_032823036.1"/>
    </source>
</evidence>
<gene>
    <name evidence="9" type="primary">LOC116949631</name>
</gene>
<dbReference type="CTD" id="83986"/>
<evidence type="ECO:0000256" key="6">
    <source>
        <dbReference type="SAM" id="Phobius"/>
    </source>
</evidence>
<proteinExistence type="predicted"/>
<dbReference type="AlphaFoldDB" id="A0AAJ7TU43"/>
<evidence type="ECO:0000256" key="1">
    <source>
        <dbReference type="ARBA" id="ARBA00004167"/>
    </source>
</evidence>
<dbReference type="RefSeq" id="XP_032823036.1">
    <property type="nucleotide sequence ID" value="XM_032967145.1"/>
</dbReference>
<dbReference type="PANTHER" id="PTHR21419:SF30">
    <property type="entry name" value="IG-LIKE DOMAIN-CONTAINING PROTEIN"/>
    <property type="match status" value="1"/>
</dbReference>
<keyword evidence="8" id="KW-1185">Reference proteome</keyword>
<evidence type="ECO:0000259" key="7">
    <source>
        <dbReference type="Pfam" id="PF23727"/>
    </source>
</evidence>
<dbReference type="InterPro" id="IPR055409">
    <property type="entry name" value="Beta-prop_FAM234A_B"/>
</dbReference>
<feature type="region of interest" description="Disordered" evidence="5">
    <location>
        <begin position="32"/>
        <end position="178"/>
    </location>
</feature>
<feature type="domain" description="FAM234A/B beta-propeller" evidence="7">
    <location>
        <begin position="223"/>
        <end position="668"/>
    </location>
</feature>
<feature type="compositionally biased region" description="Polar residues" evidence="5">
    <location>
        <begin position="93"/>
        <end position="105"/>
    </location>
</feature>
<feature type="transmembrane region" description="Helical" evidence="6">
    <location>
        <begin position="183"/>
        <end position="204"/>
    </location>
</feature>
<dbReference type="Proteomes" id="UP001318040">
    <property type="component" value="Chromosome 37"/>
</dbReference>
<accession>A0AAJ7TU43</accession>
<keyword evidence="4 6" id="KW-0472">Membrane</keyword>
<reference evidence="9" key="1">
    <citation type="submission" date="2025-08" db="UniProtKB">
        <authorList>
            <consortium name="RefSeq"/>
        </authorList>
    </citation>
    <scope>IDENTIFICATION</scope>
    <source>
        <tissue evidence="9">Sperm</tissue>
    </source>
</reference>
<evidence type="ECO:0000256" key="5">
    <source>
        <dbReference type="SAM" id="MobiDB-lite"/>
    </source>
</evidence>
<feature type="compositionally biased region" description="Polar residues" evidence="5">
    <location>
        <begin position="76"/>
        <end position="85"/>
    </location>
</feature>
<dbReference type="Pfam" id="PF23727">
    <property type="entry name" value="Beta-prop_FAM234A_B"/>
    <property type="match status" value="1"/>
</dbReference>
<dbReference type="GO" id="GO:0016020">
    <property type="term" value="C:membrane"/>
    <property type="evidence" value="ECO:0007669"/>
    <property type="project" value="UniProtKB-SubCell"/>
</dbReference>
<dbReference type="PANTHER" id="PTHR21419">
    <property type="match status" value="1"/>
</dbReference>
<evidence type="ECO:0000256" key="2">
    <source>
        <dbReference type="ARBA" id="ARBA00022692"/>
    </source>
</evidence>